<dbReference type="EMBL" id="AZHO01000024">
    <property type="protein sequence ID" value="KMT58743.1"/>
    <property type="molecule type" value="Genomic_DNA"/>
</dbReference>
<organism evidence="1 2">
    <name type="scientific">Listeria fleischmannii 1991</name>
    <dbReference type="NCBI Taxonomy" id="1430899"/>
    <lineage>
        <taxon>Bacteria</taxon>
        <taxon>Bacillati</taxon>
        <taxon>Bacillota</taxon>
        <taxon>Bacilli</taxon>
        <taxon>Bacillales</taxon>
        <taxon>Listeriaceae</taxon>
        <taxon>Listeria</taxon>
    </lineage>
</organism>
<keyword evidence="2" id="KW-1185">Reference proteome</keyword>
<name>A0A0J8GD82_9LIST</name>
<accession>A0A0J8GD82</accession>
<comment type="caution">
    <text evidence="1">The sequence shown here is derived from an EMBL/GenBank/DDBJ whole genome shotgun (WGS) entry which is preliminary data.</text>
</comment>
<dbReference type="RefSeq" id="WP_007472272.1">
    <property type="nucleotide sequence ID" value="NZ_KQ130617.1"/>
</dbReference>
<protein>
    <submittedName>
        <fullName evidence="1">Uncharacterized protein</fullName>
    </submittedName>
</protein>
<evidence type="ECO:0000313" key="2">
    <source>
        <dbReference type="Proteomes" id="UP000052258"/>
    </source>
</evidence>
<dbReference type="PATRIC" id="fig|1430899.3.peg.2002"/>
<evidence type="ECO:0000313" key="1">
    <source>
        <dbReference type="EMBL" id="KMT58743.1"/>
    </source>
</evidence>
<proteinExistence type="predicted"/>
<reference evidence="1 2" key="1">
    <citation type="journal article" date="2015" name="Genome Biol. Evol.">
        <title>Comparative Genomics of Listeria Sensu Lato: Genus-Wide Differences in Evolutionary Dynamics and the Progressive Gain of Complex, Potentially Pathogenicity-Related Traits through Lateral Gene Transfer.</title>
        <authorList>
            <person name="Chiara M."/>
            <person name="Caruso M."/>
            <person name="D'Erchia A.M."/>
            <person name="Manzari C."/>
            <person name="Fraccalvieri R."/>
            <person name="Goffredo E."/>
            <person name="Latorre L."/>
            <person name="Miccolupo A."/>
            <person name="Padalino I."/>
            <person name="Santagada G."/>
            <person name="Chiocco D."/>
            <person name="Pesole G."/>
            <person name="Horner D.S."/>
            <person name="Parisi A."/>
        </authorList>
    </citation>
    <scope>NUCLEOTIDE SEQUENCE [LARGE SCALE GENOMIC DNA]</scope>
    <source>
        <strain evidence="1 2">1991</strain>
    </source>
</reference>
<dbReference type="Proteomes" id="UP000052258">
    <property type="component" value="Unassembled WGS sequence"/>
</dbReference>
<gene>
    <name evidence="1" type="ORF">X560_1959</name>
</gene>
<dbReference type="OrthoDB" id="2361617at2"/>
<sequence>MTKAGKYEAFFFPTKEGLLKIHAYGFNPTGSWGEVYATLNDDTICVKGFNRHKTIMRAVKTKLDMAENQNNDLS</sequence>
<dbReference type="AlphaFoldDB" id="A0A0J8GD82"/>